<evidence type="ECO:0000256" key="6">
    <source>
        <dbReference type="ARBA" id="ARBA00022679"/>
    </source>
</evidence>
<dbReference type="InterPro" id="IPR006370">
    <property type="entry name" value="HB_polyprenyltransferase-like"/>
</dbReference>
<evidence type="ECO:0000313" key="13">
    <source>
        <dbReference type="EMBL" id="NGY05066.1"/>
    </source>
</evidence>
<keyword evidence="6 11" id="KW-0808">Transferase</keyword>
<feature type="transmembrane region" description="Helical" evidence="11">
    <location>
        <begin position="215"/>
        <end position="235"/>
    </location>
</feature>
<evidence type="ECO:0000256" key="7">
    <source>
        <dbReference type="ARBA" id="ARBA00022688"/>
    </source>
</evidence>
<comment type="function">
    <text evidence="11">Catalyzes the prenylation of para-hydroxybenzoate (PHB) with an all-trans polyprenyl group. Mediates the second step in the final reaction sequence of ubiquinone-8 (UQ-8) biosynthesis, which is the condensation of the polyisoprenoid side chain with PHB, generating the first membrane-bound Q intermediate 3-octaprenyl-4-hydroxybenzoate.</text>
</comment>
<dbReference type="PROSITE" id="PS00943">
    <property type="entry name" value="UBIA"/>
    <property type="match status" value="1"/>
</dbReference>
<dbReference type="InterPro" id="IPR030470">
    <property type="entry name" value="UbiA_prenylTrfase_CS"/>
</dbReference>
<dbReference type="GO" id="GO:0005886">
    <property type="term" value="C:plasma membrane"/>
    <property type="evidence" value="ECO:0007669"/>
    <property type="project" value="UniProtKB-SubCell"/>
</dbReference>
<gene>
    <name evidence="11 13" type="primary">ubiA</name>
    <name evidence="13" type="ORF">G7Y85_09830</name>
</gene>
<evidence type="ECO:0000256" key="10">
    <source>
        <dbReference type="ARBA" id="ARBA00023136"/>
    </source>
</evidence>
<keyword evidence="7 11" id="KW-0831">Ubiquinone biosynthesis</keyword>
<keyword evidence="4 11" id="KW-1003">Cell membrane</keyword>
<feature type="transmembrane region" description="Helical" evidence="11">
    <location>
        <begin position="271"/>
        <end position="291"/>
    </location>
</feature>
<dbReference type="FunFam" id="1.10.357.140:FF:000008">
    <property type="entry name" value="4-hydroxybenzoate octaprenyltransferase"/>
    <property type="match status" value="1"/>
</dbReference>
<dbReference type="Pfam" id="PF01040">
    <property type="entry name" value="UbiA"/>
    <property type="match status" value="1"/>
</dbReference>
<dbReference type="PANTHER" id="PTHR11048:SF28">
    <property type="entry name" value="4-HYDROXYBENZOATE POLYPRENYLTRANSFERASE, MITOCHONDRIAL"/>
    <property type="match status" value="1"/>
</dbReference>
<keyword evidence="9 11" id="KW-1133">Transmembrane helix</keyword>
<evidence type="ECO:0000256" key="8">
    <source>
        <dbReference type="ARBA" id="ARBA00022692"/>
    </source>
</evidence>
<dbReference type="CDD" id="cd13959">
    <property type="entry name" value="PT_UbiA_COQ2"/>
    <property type="match status" value="1"/>
</dbReference>
<dbReference type="AlphaFoldDB" id="A0A6M2BR36"/>
<name>A0A6M2BR36_9GAMM</name>
<dbReference type="RefSeq" id="WP_166255658.1">
    <property type="nucleotide sequence ID" value="NZ_JAAMOW010000004.1"/>
</dbReference>
<comment type="catalytic activity">
    <reaction evidence="11">
        <text>all-trans-octaprenyl diphosphate + 4-hydroxybenzoate = 4-hydroxy-3-(all-trans-octaprenyl)benzoate + diphosphate</text>
        <dbReference type="Rhea" id="RHEA:27782"/>
        <dbReference type="ChEBI" id="CHEBI:1617"/>
        <dbReference type="ChEBI" id="CHEBI:17879"/>
        <dbReference type="ChEBI" id="CHEBI:33019"/>
        <dbReference type="ChEBI" id="CHEBI:57711"/>
        <dbReference type="EC" id="2.5.1.39"/>
    </reaction>
</comment>
<keyword evidence="10 11" id="KW-0472">Membrane</keyword>
<dbReference type="GO" id="GO:0006744">
    <property type="term" value="P:ubiquinone biosynthetic process"/>
    <property type="evidence" value="ECO:0007669"/>
    <property type="project" value="UniProtKB-UniRule"/>
</dbReference>
<comment type="cofactor">
    <cofactor evidence="1 11">
        <name>Mg(2+)</name>
        <dbReference type="ChEBI" id="CHEBI:18420"/>
    </cofactor>
</comment>
<feature type="transmembrane region" description="Helical" evidence="11">
    <location>
        <begin position="241"/>
        <end position="259"/>
    </location>
</feature>
<keyword evidence="14" id="KW-1185">Reference proteome</keyword>
<evidence type="ECO:0000313" key="14">
    <source>
        <dbReference type="Proteomes" id="UP000472676"/>
    </source>
</evidence>
<feature type="transmembrane region" description="Helical" evidence="11">
    <location>
        <begin position="145"/>
        <end position="162"/>
    </location>
</feature>
<keyword evidence="5 11" id="KW-0997">Cell inner membrane</keyword>
<evidence type="ECO:0000256" key="2">
    <source>
        <dbReference type="ARBA" id="ARBA00004141"/>
    </source>
</evidence>
<feature type="transmembrane region" description="Helical" evidence="11">
    <location>
        <begin position="87"/>
        <end position="112"/>
    </location>
</feature>
<proteinExistence type="inferred from homology"/>
<feature type="transmembrane region" description="Helical" evidence="11">
    <location>
        <begin position="21"/>
        <end position="40"/>
    </location>
</feature>
<dbReference type="InterPro" id="IPR044878">
    <property type="entry name" value="UbiA_sf"/>
</dbReference>
<dbReference type="Proteomes" id="UP000472676">
    <property type="component" value="Unassembled WGS sequence"/>
</dbReference>
<evidence type="ECO:0000256" key="12">
    <source>
        <dbReference type="NCBIfam" id="TIGR01474"/>
    </source>
</evidence>
<accession>A0A6M2BR36</accession>
<dbReference type="PANTHER" id="PTHR11048">
    <property type="entry name" value="PRENYLTRANSFERASES"/>
    <property type="match status" value="1"/>
</dbReference>
<dbReference type="InterPro" id="IPR000537">
    <property type="entry name" value="UbiA_prenyltransferase"/>
</dbReference>
<comment type="similarity">
    <text evidence="3 11">Belongs to the UbiA prenyltransferase family.</text>
</comment>
<evidence type="ECO:0000256" key="3">
    <source>
        <dbReference type="ARBA" id="ARBA00005985"/>
    </source>
</evidence>
<dbReference type="EC" id="2.5.1.39" evidence="11 12"/>
<reference evidence="13 14" key="1">
    <citation type="journal article" date="2014" name="Int. J. Syst. Evol. Microbiol.">
        <title>Solimonas terrae sp. nov., isolated from soil.</title>
        <authorList>
            <person name="Kim S.J."/>
            <person name="Moon J.Y."/>
            <person name="Weon H.Y."/>
            <person name="Ahn J.H."/>
            <person name="Chen W.M."/>
            <person name="Kwon S.W."/>
        </authorList>
    </citation>
    <scope>NUCLEOTIDE SEQUENCE [LARGE SCALE GENOMIC DNA]</scope>
    <source>
        <strain evidence="13 14">KIS83-12</strain>
    </source>
</reference>
<protein>
    <recommendedName>
        <fullName evidence="11 12">4-hydroxybenzoate octaprenyltransferase</fullName>
        <ecNumber evidence="11 12">2.5.1.39</ecNumber>
    </recommendedName>
    <alternativeName>
        <fullName evidence="11">4-HB polyprenyltransferase</fullName>
    </alternativeName>
</protein>
<evidence type="ECO:0000256" key="4">
    <source>
        <dbReference type="ARBA" id="ARBA00022475"/>
    </source>
</evidence>
<evidence type="ECO:0000256" key="9">
    <source>
        <dbReference type="ARBA" id="ARBA00022989"/>
    </source>
</evidence>
<evidence type="ECO:0000256" key="1">
    <source>
        <dbReference type="ARBA" id="ARBA00001946"/>
    </source>
</evidence>
<dbReference type="UniPathway" id="UPA00232"/>
<dbReference type="InterPro" id="IPR039653">
    <property type="entry name" value="Prenyltransferase"/>
</dbReference>
<sequence>MTIPIIKAKLRDYWRLTRMDRPIGIYLLLWPTLWALWFAADGVPPLHVLLVFVLGTVLMRAGGCAINDYADRDFDPHVARTRDRPVAAGLVSGREALAIFVILSLIALALLLSLRSIAALWLSLPAVVLAATYPFAKRVLAIPQAILGLAFSAGIPMAFAAVRGAVDWPLATALIAANLCWVIAYDTYYAMADRDDDLRIGVKSSAILFSRRDRLITALLQVLSLLLLFGIGLHARRGLPYDAGIAVAAGCAIYEQWLIRGRDPAASFRAFLHSHYVGLAVLIGLVLDGALS</sequence>
<dbReference type="FunFam" id="1.20.120.1780:FF:000001">
    <property type="entry name" value="4-hydroxybenzoate octaprenyltransferase"/>
    <property type="match status" value="1"/>
</dbReference>
<comment type="pathway">
    <text evidence="11">Cofactor biosynthesis; ubiquinone biosynthesis.</text>
</comment>
<dbReference type="EMBL" id="JAAMOW010000004">
    <property type="protein sequence ID" value="NGY05066.1"/>
    <property type="molecule type" value="Genomic_DNA"/>
</dbReference>
<feature type="transmembrane region" description="Helical" evidence="11">
    <location>
        <begin position="118"/>
        <end position="136"/>
    </location>
</feature>
<keyword evidence="11" id="KW-0460">Magnesium</keyword>
<comment type="subcellular location">
    <subcellularLocation>
        <location evidence="11">Cell inner membrane</location>
        <topology evidence="11">Multi-pass membrane protein</topology>
    </subcellularLocation>
    <subcellularLocation>
        <location evidence="2">Membrane</location>
        <topology evidence="2">Multi-pass membrane protein</topology>
    </subcellularLocation>
</comment>
<organism evidence="13 14">
    <name type="scientific">Solimonas terrae</name>
    <dbReference type="NCBI Taxonomy" id="1396819"/>
    <lineage>
        <taxon>Bacteria</taxon>
        <taxon>Pseudomonadati</taxon>
        <taxon>Pseudomonadota</taxon>
        <taxon>Gammaproteobacteria</taxon>
        <taxon>Nevskiales</taxon>
        <taxon>Nevskiaceae</taxon>
        <taxon>Solimonas</taxon>
    </lineage>
</organism>
<evidence type="ECO:0000256" key="11">
    <source>
        <dbReference type="HAMAP-Rule" id="MF_01635"/>
    </source>
</evidence>
<dbReference type="HAMAP" id="MF_01635">
    <property type="entry name" value="UbiA"/>
    <property type="match status" value="1"/>
</dbReference>
<dbReference type="Gene3D" id="1.20.120.1780">
    <property type="entry name" value="UbiA prenyltransferase"/>
    <property type="match status" value="1"/>
</dbReference>
<evidence type="ECO:0000256" key="5">
    <source>
        <dbReference type="ARBA" id="ARBA00022519"/>
    </source>
</evidence>
<feature type="transmembrane region" description="Helical" evidence="11">
    <location>
        <begin position="168"/>
        <end position="189"/>
    </location>
</feature>
<comment type="caution">
    <text evidence="13">The sequence shown here is derived from an EMBL/GenBank/DDBJ whole genome shotgun (WGS) entry which is preliminary data.</text>
</comment>
<feature type="transmembrane region" description="Helical" evidence="11">
    <location>
        <begin position="46"/>
        <end position="66"/>
    </location>
</feature>
<dbReference type="Gene3D" id="1.10.357.140">
    <property type="entry name" value="UbiA prenyltransferase"/>
    <property type="match status" value="1"/>
</dbReference>
<dbReference type="GO" id="GO:0008412">
    <property type="term" value="F:4-hydroxybenzoate polyprenyltransferase activity"/>
    <property type="evidence" value="ECO:0007669"/>
    <property type="project" value="UniProtKB-UniRule"/>
</dbReference>
<keyword evidence="8 11" id="KW-0812">Transmembrane</keyword>
<dbReference type="NCBIfam" id="TIGR01474">
    <property type="entry name" value="ubiA_proteo"/>
    <property type="match status" value="1"/>
</dbReference>